<sequence length="429" mass="47721">MNHVYKVPVIPQNLSKQETIIQVAEVLNHLSNVTDDILTHISNRVDKSRKKLTDISERVDKVNMKINKLTGAKKATQVFSSCKYPGTDVSHQYISIFSEVKPPELIRHKVKHKKITLNEEPLEKLHVYHVKVKKNDNKEHVRGLGDIPNDIDCVNDLLLYNSGKNLYKNFVMSDALEISQQIKEQVYNDSASIGAAPYSISERSTLTRSSTQTYFYTPNLGEVPALDVPLDLPDLPNIADDLRYDTELGPGIAPSVTTTPNIPDLPIIEPTEPNKENSPEIELPPPPPIKGTLENEEIQLTKSVAIEIKTPEPPTHPVKEETSPTKLSEFPQINMRASLMEAIRKAGGTKNLKSATMVKNEKSTKSASGGDLMADLHAKLSMRRKGISGTKKQDNSMDASTALEKISAMIPPPVNEINENNTEDEDWDD</sequence>
<accession>A0A482W2D7</accession>
<dbReference type="EMBL" id="QDEB01038901">
    <property type="protein sequence ID" value="RZC38909.1"/>
    <property type="molecule type" value="Genomic_DNA"/>
</dbReference>
<name>A0A482W2D7_ASBVE</name>
<dbReference type="GO" id="GO:0043015">
    <property type="term" value="F:gamma-tubulin binding"/>
    <property type="evidence" value="ECO:0007669"/>
    <property type="project" value="TreeGrafter"/>
</dbReference>
<feature type="domain" description="WH2" evidence="4">
    <location>
        <begin position="335"/>
        <end position="355"/>
    </location>
</feature>
<evidence type="ECO:0000256" key="2">
    <source>
        <dbReference type="ARBA" id="ARBA00023203"/>
    </source>
</evidence>
<protein>
    <submittedName>
        <fullName evidence="5">WAS protein family-like 1</fullName>
    </submittedName>
</protein>
<proteinExistence type="inferred from homology"/>
<dbReference type="GO" id="GO:0006887">
    <property type="term" value="P:exocytosis"/>
    <property type="evidence" value="ECO:0007669"/>
    <property type="project" value="TreeGrafter"/>
</dbReference>
<dbReference type="InterPro" id="IPR028290">
    <property type="entry name" value="WASH1"/>
</dbReference>
<keyword evidence="6" id="KW-1185">Reference proteome</keyword>
<gene>
    <name evidence="5" type="ORF">BDFB_000194</name>
</gene>
<evidence type="ECO:0000256" key="3">
    <source>
        <dbReference type="SAM" id="MobiDB-lite"/>
    </source>
</evidence>
<dbReference type="GO" id="GO:0003779">
    <property type="term" value="F:actin binding"/>
    <property type="evidence" value="ECO:0007669"/>
    <property type="project" value="UniProtKB-KW"/>
</dbReference>
<dbReference type="GO" id="GO:0034314">
    <property type="term" value="P:Arp2/3 complex-mediated actin nucleation"/>
    <property type="evidence" value="ECO:0007669"/>
    <property type="project" value="InterPro"/>
</dbReference>
<dbReference type="Pfam" id="PF11945">
    <property type="entry name" value="WASH_WAHD"/>
    <property type="match status" value="1"/>
</dbReference>
<evidence type="ECO:0000313" key="6">
    <source>
        <dbReference type="Proteomes" id="UP000292052"/>
    </source>
</evidence>
<dbReference type="OrthoDB" id="307871at2759"/>
<evidence type="ECO:0000259" key="4">
    <source>
        <dbReference type="PROSITE" id="PS51082"/>
    </source>
</evidence>
<dbReference type="GO" id="GO:0043014">
    <property type="term" value="F:alpha-tubulin binding"/>
    <property type="evidence" value="ECO:0007669"/>
    <property type="project" value="InterPro"/>
</dbReference>
<evidence type="ECO:0000313" key="5">
    <source>
        <dbReference type="EMBL" id="RZC38909.1"/>
    </source>
</evidence>
<feature type="region of interest" description="Disordered" evidence="3">
    <location>
        <begin position="405"/>
        <end position="429"/>
    </location>
</feature>
<organism evidence="5 6">
    <name type="scientific">Asbolus verrucosus</name>
    <name type="common">Desert ironclad beetle</name>
    <dbReference type="NCBI Taxonomy" id="1661398"/>
    <lineage>
        <taxon>Eukaryota</taxon>
        <taxon>Metazoa</taxon>
        <taxon>Ecdysozoa</taxon>
        <taxon>Arthropoda</taxon>
        <taxon>Hexapoda</taxon>
        <taxon>Insecta</taxon>
        <taxon>Pterygota</taxon>
        <taxon>Neoptera</taxon>
        <taxon>Endopterygota</taxon>
        <taxon>Coleoptera</taxon>
        <taxon>Polyphaga</taxon>
        <taxon>Cucujiformia</taxon>
        <taxon>Tenebrionidae</taxon>
        <taxon>Pimeliinae</taxon>
        <taxon>Asbolus</taxon>
    </lineage>
</organism>
<comment type="caution">
    <text evidence="5">The sequence shown here is derived from an EMBL/GenBank/DDBJ whole genome shotgun (WGS) entry which is preliminary data.</text>
</comment>
<dbReference type="GO" id="GO:0005829">
    <property type="term" value="C:cytosol"/>
    <property type="evidence" value="ECO:0007669"/>
    <property type="project" value="GOC"/>
</dbReference>
<dbReference type="STRING" id="1661398.A0A482W2D7"/>
<dbReference type="GO" id="GO:0055037">
    <property type="term" value="C:recycling endosome"/>
    <property type="evidence" value="ECO:0007669"/>
    <property type="project" value="TreeGrafter"/>
</dbReference>
<dbReference type="PROSITE" id="PS51082">
    <property type="entry name" value="WH2"/>
    <property type="match status" value="1"/>
</dbReference>
<dbReference type="PANTHER" id="PTHR23331:SF1">
    <property type="entry name" value="WASH COMPLEX SUBUNIT 1"/>
    <property type="match status" value="1"/>
</dbReference>
<dbReference type="InterPro" id="IPR003124">
    <property type="entry name" value="WH2_dom"/>
</dbReference>
<evidence type="ECO:0000256" key="1">
    <source>
        <dbReference type="ARBA" id="ARBA00005602"/>
    </source>
</evidence>
<dbReference type="Proteomes" id="UP000292052">
    <property type="component" value="Unassembled WGS sequence"/>
</dbReference>
<keyword evidence="2" id="KW-0009">Actin-binding</keyword>
<dbReference type="GO" id="GO:0042147">
    <property type="term" value="P:retrograde transport, endosome to Golgi"/>
    <property type="evidence" value="ECO:0007669"/>
    <property type="project" value="TreeGrafter"/>
</dbReference>
<dbReference type="InterPro" id="IPR021854">
    <property type="entry name" value="WASH1_WAHD"/>
</dbReference>
<dbReference type="GO" id="GO:0071203">
    <property type="term" value="C:WASH complex"/>
    <property type="evidence" value="ECO:0007669"/>
    <property type="project" value="InterPro"/>
</dbReference>
<reference evidence="5 6" key="1">
    <citation type="submission" date="2017-03" db="EMBL/GenBank/DDBJ databases">
        <title>Genome of the blue death feigning beetle - Asbolus verrucosus.</title>
        <authorList>
            <person name="Rider S.D."/>
        </authorList>
    </citation>
    <scope>NUCLEOTIDE SEQUENCE [LARGE SCALE GENOMIC DNA]</scope>
    <source>
        <strain evidence="5">Butters</strain>
        <tissue evidence="5">Head and leg muscle</tissue>
    </source>
</reference>
<comment type="similarity">
    <text evidence="1">Belongs to the WASH1 family.</text>
</comment>
<dbReference type="GO" id="GO:0005769">
    <property type="term" value="C:early endosome"/>
    <property type="evidence" value="ECO:0007669"/>
    <property type="project" value="InterPro"/>
</dbReference>
<dbReference type="AlphaFoldDB" id="A0A482W2D7"/>
<dbReference type="GO" id="GO:0032456">
    <property type="term" value="P:endocytic recycling"/>
    <property type="evidence" value="ECO:0007669"/>
    <property type="project" value="TreeGrafter"/>
</dbReference>
<dbReference type="PANTHER" id="PTHR23331">
    <property type="entry name" value="CXYORF1"/>
    <property type="match status" value="1"/>
</dbReference>